<protein>
    <recommendedName>
        <fullName evidence="5">Replication termination factor 2</fullName>
    </recommendedName>
</protein>
<dbReference type="CDD" id="cd16653">
    <property type="entry name" value="RING-like_Rtf2"/>
    <property type="match status" value="1"/>
</dbReference>
<feature type="region of interest" description="Disordered" evidence="2">
    <location>
        <begin position="248"/>
        <end position="268"/>
    </location>
</feature>
<evidence type="ECO:0008006" key="5">
    <source>
        <dbReference type="Google" id="ProtNLM"/>
    </source>
</evidence>
<dbReference type="GeneID" id="92207899"/>
<keyword evidence="4" id="KW-1185">Reference proteome</keyword>
<dbReference type="RefSeq" id="XP_066829641.1">
    <property type="nucleotide sequence ID" value="XM_066972732.1"/>
</dbReference>
<gene>
    <name evidence="3" type="ORF">LODBEIA_P27030</name>
</gene>
<dbReference type="Pfam" id="PF04641">
    <property type="entry name" value="Rtf2"/>
    <property type="match status" value="1"/>
</dbReference>
<sequence length="268" mass="30377">MGNEGGTIARRQDILSLHNSNQASSSKSAAKGGGGGGEISEDAEQVLLQTCAISGLPLYQNNPIVGDYRGKLYIKEKILQYMLDFKLDKSKLKLPFQHLKSLKDLCAVAITWAVIDDIAHFQCPITKELDDKTSYCYLRPCGCVLSYKYLKELKKTIVRETLDRQGQHDARCPVCNKEFTFDYDLVIINPMDNPDFLEINNENYKHLKHVLRLSNAKEPLKKKKSKPPELASEGSLCSTLELPKDEFVRKRKQQDLDEVPNETKRTRA</sequence>
<feature type="region of interest" description="Disordered" evidence="2">
    <location>
        <begin position="19"/>
        <end position="38"/>
    </location>
</feature>
<reference evidence="3 4" key="1">
    <citation type="submission" date="2024-03" db="EMBL/GenBank/DDBJ databases">
        <authorList>
            <person name="Brejova B."/>
        </authorList>
    </citation>
    <scope>NUCLEOTIDE SEQUENCE [LARGE SCALE GENOMIC DNA]</scope>
    <source>
        <strain evidence="3 4">CBS 14171</strain>
    </source>
</reference>
<proteinExistence type="inferred from homology"/>
<dbReference type="EMBL" id="OZ022407">
    <property type="protein sequence ID" value="CAK9438479.1"/>
    <property type="molecule type" value="Genomic_DNA"/>
</dbReference>
<organism evidence="3 4">
    <name type="scientific">Lodderomyces beijingensis</name>
    <dbReference type="NCBI Taxonomy" id="1775926"/>
    <lineage>
        <taxon>Eukaryota</taxon>
        <taxon>Fungi</taxon>
        <taxon>Dikarya</taxon>
        <taxon>Ascomycota</taxon>
        <taxon>Saccharomycotina</taxon>
        <taxon>Pichiomycetes</taxon>
        <taxon>Debaryomycetaceae</taxon>
        <taxon>Candida/Lodderomyces clade</taxon>
        <taxon>Lodderomyces</taxon>
    </lineage>
</organism>
<evidence type="ECO:0000256" key="2">
    <source>
        <dbReference type="SAM" id="MobiDB-lite"/>
    </source>
</evidence>
<evidence type="ECO:0000313" key="4">
    <source>
        <dbReference type="Proteomes" id="UP001497383"/>
    </source>
</evidence>
<dbReference type="PANTHER" id="PTHR12775">
    <property type="entry name" value="PROTEIN C20ORF43 HOMOLOG"/>
    <property type="match status" value="1"/>
</dbReference>
<name>A0ABP0ZKR9_9ASCO</name>
<accession>A0ABP0ZKR9</accession>
<dbReference type="InterPro" id="IPR006735">
    <property type="entry name" value="Rtf2"/>
</dbReference>
<dbReference type="Proteomes" id="UP001497383">
    <property type="component" value="Chromosome 3"/>
</dbReference>
<comment type="similarity">
    <text evidence="1">Belongs to the rtf2 family.</text>
</comment>
<evidence type="ECO:0000256" key="1">
    <source>
        <dbReference type="ARBA" id="ARBA00009885"/>
    </source>
</evidence>
<dbReference type="InterPro" id="IPR027799">
    <property type="entry name" value="Rtf2_RING-finger"/>
</dbReference>
<evidence type="ECO:0000313" key="3">
    <source>
        <dbReference type="EMBL" id="CAK9438479.1"/>
    </source>
</evidence>
<dbReference type="PANTHER" id="PTHR12775:SF0">
    <property type="entry name" value="REPLICATION TERMINATION FACTOR 2"/>
    <property type="match status" value="1"/>
</dbReference>